<evidence type="ECO:0000313" key="2">
    <source>
        <dbReference type="Proteomes" id="UP001165308"/>
    </source>
</evidence>
<evidence type="ECO:0008006" key="3">
    <source>
        <dbReference type="Google" id="ProtNLM"/>
    </source>
</evidence>
<name>A0ABT0SPA9_9GAMM</name>
<reference evidence="1" key="1">
    <citation type="submission" date="2022-05" db="EMBL/GenBank/DDBJ databases">
        <title>Halomonas geminus sp. nov. and Halomonas llamarensis sp. nov. isolated from high-altitude salars of the Atacama Desert.</title>
        <authorList>
            <person name="Hintersatz C."/>
            <person name="Rojas L.A."/>
            <person name="Wei T.-S."/>
            <person name="Kutschke S."/>
            <person name="Lehmann F."/>
            <person name="Jain R."/>
            <person name="Pollmann K."/>
        </authorList>
    </citation>
    <scope>NUCLEOTIDE SEQUENCE</scope>
    <source>
        <strain evidence="1">ATCHA</strain>
    </source>
</reference>
<protein>
    <recommendedName>
        <fullName evidence="3">Type IV pilin</fullName>
    </recommendedName>
</protein>
<dbReference type="EMBL" id="JAMJPJ010000007">
    <property type="protein sequence ID" value="MCL7929663.1"/>
    <property type="molecule type" value="Genomic_DNA"/>
</dbReference>
<accession>A0ABT0SPA9</accession>
<comment type="caution">
    <text evidence="1">The sequence shown here is derived from an EMBL/GenBank/DDBJ whole genome shotgun (WGS) entry which is preliminary data.</text>
</comment>
<dbReference type="InterPro" id="IPR031982">
    <property type="entry name" value="PilE-like"/>
</dbReference>
<evidence type="ECO:0000313" key="1">
    <source>
        <dbReference type="EMBL" id="MCL7929663.1"/>
    </source>
</evidence>
<keyword evidence="2" id="KW-1185">Reference proteome</keyword>
<gene>
    <name evidence="1" type="ORF">M8006_06635</name>
</gene>
<sequence>MEAASILERCYTNNYSYESCTEANSYLGNQSNDLYSFAGEGVGIDAEGGNYTVSATGPAGRVKEGCETIVLHSDGQRTPSECW</sequence>
<proteinExistence type="predicted"/>
<dbReference type="Proteomes" id="UP001165308">
    <property type="component" value="Unassembled WGS sequence"/>
</dbReference>
<organism evidence="1 2">
    <name type="scientific">Halomonas llamarensis</name>
    <dbReference type="NCBI Taxonomy" id="2945104"/>
    <lineage>
        <taxon>Bacteria</taxon>
        <taxon>Pseudomonadati</taxon>
        <taxon>Pseudomonadota</taxon>
        <taxon>Gammaproteobacteria</taxon>
        <taxon>Oceanospirillales</taxon>
        <taxon>Halomonadaceae</taxon>
        <taxon>Halomonas</taxon>
    </lineage>
</organism>
<dbReference type="Pfam" id="PF16732">
    <property type="entry name" value="ComP_DUS"/>
    <property type="match status" value="1"/>
</dbReference>